<dbReference type="Gene3D" id="1.10.10.10">
    <property type="entry name" value="Winged helix-like DNA-binding domain superfamily/Winged helix DNA-binding domain"/>
    <property type="match status" value="2"/>
</dbReference>
<keyword evidence="3" id="KW-0159">Chromosome partition</keyword>
<dbReference type="InterPro" id="IPR036390">
    <property type="entry name" value="WH_DNA-bd_sf"/>
</dbReference>
<dbReference type="EMBL" id="ACZL01000011">
    <property type="protein sequence ID" value="EHI56270.1"/>
    <property type="molecule type" value="Genomic_DNA"/>
</dbReference>
<evidence type="ECO:0000256" key="5">
    <source>
        <dbReference type="SAM" id="MobiDB-lite"/>
    </source>
</evidence>
<evidence type="ECO:0000256" key="1">
    <source>
        <dbReference type="ARBA" id="ARBA00022490"/>
    </source>
</evidence>
<evidence type="ECO:0008006" key="8">
    <source>
        <dbReference type="Google" id="ProtNLM"/>
    </source>
</evidence>
<dbReference type="PIRSF" id="PIRSF019345">
    <property type="entry name" value="ScpB"/>
    <property type="match status" value="1"/>
</dbReference>
<protein>
    <recommendedName>
        <fullName evidence="8">Segregation and condensation protein B</fullName>
    </recommendedName>
</protein>
<dbReference type="RefSeq" id="WP_005539680.1">
    <property type="nucleotide sequence ID" value="NZ_JH378830.1"/>
</dbReference>
<evidence type="ECO:0000256" key="4">
    <source>
        <dbReference type="ARBA" id="ARBA00023306"/>
    </source>
</evidence>
<dbReference type="GO" id="GO:0051301">
    <property type="term" value="P:cell division"/>
    <property type="evidence" value="ECO:0007669"/>
    <property type="project" value="UniProtKB-KW"/>
</dbReference>
<dbReference type="NCBIfam" id="TIGR00281">
    <property type="entry name" value="SMC-Scp complex subunit ScpB"/>
    <property type="match status" value="1"/>
</dbReference>
<name>G5GG60_9FIRM</name>
<dbReference type="HOGENOM" id="CLU_045647_5_3_9"/>
<dbReference type="InterPro" id="IPR005234">
    <property type="entry name" value="ScpB_csome_segregation"/>
</dbReference>
<dbReference type="PANTHER" id="PTHR34298:SF2">
    <property type="entry name" value="SEGREGATION AND CONDENSATION PROTEIN B"/>
    <property type="match status" value="1"/>
</dbReference>
<evidence type="ECO:0000256" key="2">
    <source>
        <dbReference type="ARBA" id="ARBA00022618"/>
    </source>
</evidence>
<keyword evidence="1" id="KW-0963">Cytoplasm</keyword>
<dbReference type="AlphaFoldDB" id="G5GG60"/>
<keyword evidence="2" id="KW-0132">Cell division</keyword>
<organism evidence="6 7">
    <name type="scientific">Johnsonella ignava ATCC 51276</name>
    <dbReference type="NCBI Taxonomy" id="679200"/>
    <lineage>
        <taxon>Bacteria</taxon>
        <taxon>Bacillati</taxon>
        <taxon>Bacillota</taxon>
        <taxon>Clostridia</taxon>
        <taxon>Lachnospirales</taxon>
        <taxon>Lachnospiraceae</taxon>
        <taxon>Johnsonella</taxon>
    </lineage>
</organism>
<dbReference type="STRING" id="679200.HMPREF9333_00549"/>
<dbReference type="GO" id="GO:0051304">
    <property type="term" value="P:chromosome separation"/>
    <property type="evidence" value="ECO:0007669"/>
    <property type="project" value="InterPro"/>
</dbReference>
<dbReference type="InterPro" id="IPR036388">
    <property type="entry name" value="WH-like_DNA-bd_sf"/>
</dbReference>
<evidence type="ECO:0000256" key="3">
    <source>
        <dbReference type="ARBA" id="ARBA00022829"/>
    </source>
</evidence>
<dbReference type="Proteomes" id="UP000003011">
    <property type="component" value="Unassembled WGS sequence"/>
</dbReference>
<evidence type="ECO:0000313" key="6">
    <source>
        <dbReference type="EMBL" id="EHI56270.1"/>
    </source>
</evidence>
<keyword evidence="7" id="KW-1185">Reference proteome</keyword>
<reference evidence="6 7" key="1">
    <citation type="submission" date="2011-08" db="EMBL/GenBank/DDBJ databases">
        <title>The Genome Sequence of Johnsonella ignava ATCC 51276.</title>
        <authorList>
            <consortium name="The Broad Institute Genome Sequencing Platform"/>
            <person name="Earl A."/>
            <person name="Ward D."/>
            <person name="Feldgarden M."/>
            <person name="Gevers D."/>
            <person name="Izard J."/>
            <person name="Blanton J.M."/>
            <person name="Baranova O.V."/>
            <person name="Dewhirst F.E."/>
            <person name="Young S.K."/>
            <person name="Zeng Q."/>
            <person name="Gargeya S."/>
            <person name="Fitzgerald M."/>
            <person name="Haas B."/>
            <person name="Abouelleil A."/>
            <person name="Alvarado L."/>
            <person name="Arachchi H.M."/>
            <person name="Berlin A."/>
            <person name="Brown A."/>
            <person name="Chapman S.B."/>
            <person name="Chen Z."/>
            <person name="Dunbar C."/>
            <person name="Freedman E."/>
            <person name="Gearin G."/>
            <person name="Gellesch M."/>
            <person name="Goldberg J."/>
            <person name="Griggs A."/>
            <person name="Gujja S."/>
            <person name="Heiman D."/>
            <person name="Howarth C."/>
            <person name="Larson L."/>
            <person name="Lui A."/>
            <person name="MacDonald P.J.P."/>
            <person name="Montmayeur A."/>
            <person name="Murphy C."/>
            <person name="Neiman D."/>
            <person name="Pearson M."/>
            <person name="Priest M."/>
            <person name="Roberts A."/>
            <person name="Saif S."/>
            <person name="Shea T."/>
            <person name="Shenoy N."/>
            <person name="Sisk P."/>
            <person name="Stolte C."/>
            <person name="Sykes S."/>
            <person name="Wortman J."/>
            <person name="Nusbaum C."/>
            <person name="Birren B."/>
        </authorList>
    </citation>
    <scope>NUCLEOTIDE SEQUENCE [LARGE SCALE GENOMIC DNA]</scope>
    <source>
        <strain evidence="6 7">ATCC 51276</strain>
    </source>
</reference>
<proteinExistence type="predicted"/>
<comment type="caution">
    <text evidence="6">The sequence shown here is derived from an EMBL/GenBank/DDBJ whole genome shotgun (WGS) entry which is preliminary data.</text>
</comment>
<keyword evidence="4" id="KW-0131">Cell cycle</keyword>
<sequence length="246" mass="27514">MTVNTSDAVNMPDENSDSRFFAGQGDLKENIRDKIRDERVVEAVLFTMGRSVDLKQLAAALESTKEEALAAVKSLMERYATDASAMQIIELDGSYQMCTKPEYYNELIRVAKVPKRQVLTDSILETLSIIAYKQPVTKAEIENIRGVASDYAVNKLIEYGLVNEAGRLDLPGKPILFATTEEFLRRFAVDSAKNLPQLDTDREAQILHEVEEEVGFKFGFENLEDTEDNITGENGIFNESDGNDIS</sequence>
<dbReference type="eggNOG" id="COG1386">
    <property type="taxonomic scope" value="Bacteria"/>
</dbReference>
<dbReference type="Pfam" id="PF04079">
    <property type="entry name" value="SMC_ScpB"/>
    <property type="match status" value="1"/>
</dbReference>
<dbReference type="PATRIC" id="fig|679200.3.peg.580"/>
<feature type="region of interest" description="Disordered" evidence="5">
    <location>
        <begin position="227"/>
        <end position="246"/>
    </location>
</feature>
<accession>G5GG60</accession>
<dbReference type="SUPFAM" id="SSF46785">
    <property type="entry name" value="Winged helix' DNA-binding domain"/>
    <property type="match status" value="2"/>
</dbReference>
<dbReference type="PANTHER" id="PTHR34298">
    <property type="entry name" value="SEGREGATION AND CONDENSATION PROTEIN B"/>
    <property type="match status" value="1"/>
</dbReference>
<evidence type="ECO:0000313" key="7">
    <source>
        <dbReference type="Proteomes" id="UP000003011"/>
    </source>
</evidence>
<gene>
    <name evidence="6" type="ORF">HMPREF9333_00549</name>
</gene>